<dbReference type="InterPro" id="IPR036165">
    <property type="entry name" value="YefM-like_sf"/>
</dbReference>
<dbReference type="CDD" id="cd00130">
    <property type="entry name" value="PAS"/>
    <property type="match status" value="1"/>
</dbReference>
<protein>
    <submittedName>
        <fullName evidence="3">Histidine kinase</fullName>
    </submittedName>
    <submittedName>
        <fullName evidence="5">PAS domain-containing protein</fullName>
    </submittedName>
</protein>
<dbReference type="InterPro" id="IPR000014">
    <property type="entry name" value="PAS"/>
</dbReference>
<proteinExistence type="inferred from homology"/>
<dbReference type="eggNOG" id="ENOG502ZUKB">
    <property type="taxonomic scope" value="Bacteria"/>
</dbReference>
<dbReference type="Proteomes" id="UP000037029">
    <property type="component" value="Chromosome"/>
</dbReference>
<dbReference type="EMBL" id="CP020925">
    <property type="protein sequence ID" value="ATP19724.1"/>
    <property type="molecule type" value="Genomic_DNA"/>
</dbReference>
<dbReference type="GO" id="GO:0016301">
    <property type="term" value="F:kinase activity"/>
    <property type="evidence" value="ECO:0007669"/>
    <property type="project" value="UniProtKB-KW"/>
</dbReference>
<reference evidence="7 10" key="2">
    <citation type="submission" date="2016-02" db="EMBL/GenBank/DDBJ databases">
        <authorList>
            <person name="Wen L."/>
            <person name="He K."/>
            <person name="Yang H."/>
        </authorList>
    </citation>
    <scope>NUCLEOTIDE SEQUENCE [LARGE SCALE GENOMIC DNA]</scope>
    <source>
        <strain evidence="7 10">CD09_2</strain>
    </source>
</reference>
<dbReference type="InterPro" id="IPR035965">
    <property type="entry name" value="PAS-like_dom_sf"/>
</dbReference>
<sequence>MPDDISDRSVTAAELVRNFAHWREIGARHPLLITHHGRETHVFMGLDRFKALASQDEFDQNPDRLRELAVRMAQGLILCRADFRIDLINPVALAMARRWDRRLEGQMLWDALPELVGTLTEAHARHSQVSGEISAADIPSPFRDDSWLHVETFPFADGIGLLLRDITSDVQRHRLADVKSAILKAMGIHGGVGYARLSNRGFIEYVDATICTLVGLPEARLINAYMTDLIALPQRPHFRQELEAVLRGEGDRRVQAHLLTNGGALLPMEGALVQLRGTYGTEGVVLVMTPPCLSENDQAGSQ</sequence>
<comment type="similarity">
    <text evidence="1">Belongs to the phD/YefM antitoxin family.</text>
</comment>
<reference evidence="3 9" key="3">
    <citation type="submission" date="2017-04" db="EMBL/GenBank/DDBJ databases">
        <title>Characterization, genome and methylation analysis of a phthalic acid esters degrading strain Sphingobium yanoikuyae SHJ.</title>
        <authorList>
            <person name="Feng L."/>
        </authorList>
    </citation>
    <scope>NUCLEOTIDE SEQUENCE [LARGE SCALE GENOMIC DNA]</scope>
    <source>
        <strain evidence="3 9">SHJ</strain>
    </source>
</reference>
<evidence type="ECO:0000313" key="4">
    <source>
        <dbReference type="EMBL" id="AYO76950.1"/>
    </source>
</evidence>
<evidence type="ECO:0000313" key="10">
    <source>
        <dbReference type="Proteomes" id="UP000077262"/>
    </source>
</evidence>
<dbReference type="Proteomes" id="UP000280708">
    <property type="component" value="Chromosome"/>
</dbReference>
<dbReference type="SUPFAM" id="SSF143120">
    <property type="entry name" value="YefM-like"/>
    <property type="match status" value="1"/>
</dbReference>
<gene>
    <name evidence="7" type="ORF">AX777_05305</name>
    <name evidence="3" type="ORF">BV87_15850</name>
    <name evidence="5" type="ORF">CP98_02595</name>
    <name evidence="4" type="ORF">EBF16_08360</name>
    <name evidence="6" type="ORF">N5J77_05280</name>
</gene>
<dbReference type="EMBL" id="JGVR01000015">
    <property type="protein sequence ID" value="KEZ18565.1"/>
    <property type="molecule type" value="Genomic_DNA"/>
</dbReference>
<dbReference type="Proteomes" id="UP000077262">
    <property type="component" value="Unassembled WGS sequence"/>
</dbReference>
<dbReference type="EMBL" id="LSTR01000040">
    <property type="protein sequence ID" value="OAH42667.1"/>
    <property type="molecule type" value="Genomic_DNA"/>
</dbReference>
<evidence type="ECO:0000313" key="6">
    <source>
        <dbReference type="EMBL" id="MDH2130527.1"/>
    </source>
</evidence>
<dbReference type="AlphaFoldDB" id="A0A085KAA3"/>
<evidence type="ECO:0000259" key="2">
    <source>
        <dbReference type="SMART" id="SM00091"/>
    </source>
</evidence>
<dbReference type="SUPFAM" id="SSF55785">
    <property type="entry name" value="PYP-like sensor domain (PAS domain)"/>
    <property type="match status" value="1"/>
</dbReference>
<evidence type="ECO:0000313" key="3">
    <source>
        <dbReference type="EMBL" id="ATP19724.1"/>
    </source>
</evidence>
<evidence type="ECO:0000313" key="7">
    <source>
        <dbReference type="EMBL" id="OAH42667.1"/>
    </source>
</evidence>
<reference evidence="4 11" key="4">
    <citation type="submission" date="2018-10" db="EMBL/GenBank/DDBJ databases">
        <title>Characterization and genome analysis of a novel bacterium Sphingobium yanoikuyae SJTF8 capable of degrading PAHs.</title>
        <authorList>
            <person name="Yin C."/>
            <person name="Xiong W."/>
            <person name="Liang R."/>
        </authorList>
    </citation>
    <scope>NUCLEOTIDE SEQUENCE [LARGE SCALE GENOMIC DNA]</scope>
    <source>
        <strain evidence="4 11">SJTF8</strain>
    </source>
</reference>
<reference evidence="5 8" key="1">
    <citation type="submission" date="2014-03" db="EMBL/GenBank/DDBJ databases">
        <title>Genome sequence of Sphingobium yanoikuyae B1.</title>
        <authorList>
            <person name="Gan H.M."/>
            <person name="Gan H.Y."/>
            <person name="Savka M.A."/>
        </authorList>
    </citation>
    <scope>NUCLEOTIDE SEQUENCE [LARGE SCALE GENOMIC DNA]</scope>
    <source>
        <strain evidence="5 8">B1</strain>
    </source>
</reference>
<evidence type="ECO:0000313" key="5">
    <source>
        <dbReference type="EMBL" id="KEZ18565.1"/>
    </source>
</evidence>
<evidence type="ECO:0000256" key="1">
    <source>
        <dbReference type="ARBA" id="ARBA00009981"/>
    </source>
</evidence>
<dbReference type="RefSeq" id="WP_010337851.1">
    <property type="nucleotide sequence ID" value="NZ_CAIGKD010000004.1"/>
</dbReference>
<accession>A0A085KAA3</accession>
<feature type="domain" description="PAS" evidence="2">
    <location>
        <begin position="63"/>
        <end position="128"/>
    </location>
</feature>
<dbReference type="Proteomes" id="UP000028534">
    <property type="component" value="Unassembled WGS sequence"/>
</dbReference>
<evidence type="ECO:0000313" key="9">
    <source>
        <dbReference type="Proteomes" id="UP000037029"/>
    </source>
</evidence>
<evidence type="ECO:0000313" key="11">
    <source>
        <dbReference type="Proteomes" id="UP000280708"/>
    </source>
</evidence>
<name>A0A085KAA3_SPHYA</name>
<dbReference type="Gene3D" id="3.30.450.20">
    <property type="entry name" value="PAS domain"/>
    <property type="match status" value="2"/>
</dbReference>
<feature type="domain" description="PAS" evidence="2">
    <location>
        <begin position="181"/>
        <end position="247"/>
    </location>
</feature>
<dbReference type="STRING" id="13690.AX777_05305"/>
<dbReference type="OrthoDB" id="7861242at2"/>
<dbReference type="PATRIC" id="fig|13690.10.peg.2661"/>
<keyword evidence="3" id="KW-0418">Kinase</keyword>
<evidence type="ECO:0000313" key="8">
    <source>
        <dbReference type="Proteomes" id="UP000028534"/>
    </source>
</evidence>
<dbReference type="SMART" id="SM00091">
    <property type="entry name" value="PAS"/>
    <property type="match status" value="2"/>
</dbReference>
<reference evidence="6" key="5">
    <citation type="submission" date="2022-09" db="EMBL/GenBank/DDBJ databases">
        <title>Intensive care unit water sources are persistently colonized with multi-drug resistant bacteria and are the site of extensive horizontal gene transfer of antibiotic resistance genes.</title>
        <authorList>
            <person name="Diorio-Toth L."/>
        </authorList>
    </citation>
    <scope>NUCLEOTIDE SEQUENCE</scope>
    <source>
        <strain evidence="6">GD03659</strain>
    </source>
</reference>
<keyword evidence="3" id="KW-0808">Transferase</keyword>
<dbReference type="EMBL" id="CP033230">
    <property type="protein sequence ID" value="AYO76950.1"/>
    <property type="molecule type" value="Genomic_DNA"/>
</dbReference>
<organism evidence="5 8">
    <name type="scientific">Sphingobium yanoikuyae</name>
    <name type="common">Sphingomonas yanoikuyae</name>
    <dbReference type="NCBI Taxonomy" id="13690"/>
    <lineage>
        <taxon>Bacteria</taxon>
        <taxon>Pseudomonadati</taxon>
        <taxon>Pseudomonadota</taxon>
        <taxon>Alphaproteobacteria</taxon>
        <taxon>Sphingomonadales</taxon>
        <taxon>Sphingomonadaceae</taxon>
        <taxon>Sphingobium</taxon>
    </lineage>
</organism>
<dbReference type="Proteomes" id="UP001162318">
    <property type="component" value="Unassembled WGS sequence"/>
</dbReference>
<dbReference type="EMBL" id="JAOCKX010000005">
    <property type="protein sequence ID" value="MDH2130527.1"/>
    <property type="molecule type" value="Genomic_DNA"/>
</dbReference>